<protein>
    <submittedName>
        <fullName evidence="2">Alpha/beta hydrolase</fullName>
    </submittedName>
</protein>
<dbReference type="GO" id="GO:0047372">
    <property type="term" value="F:monoacylglycerol lipase activity"/>
    <property type="evidence" value="ECO:0007669"/>
    <property type="project" value="TreeGrafter"/>
</dbReference>
<dbReference type="Pfam" id="PF12697">
    <property type="entry name" value="Abhydrolase_6"/>
    <property type="match status" value="1"/>
</dbReference>
<dbReference type="Proteomes" id="UP000265581">
    <property type="component" value="Unassembled WGS sequence"/>
</dbReference>
<evidence type="ECO:0000313" key="2">
    <source>
        <dbReference type="EMBL" id="REK73790.1"/>
    </source>
</evidence>
<dbReference type="InterPro" id="IPR000639">
    <property type="entry name" value="Epox_hydrolase-like"/>
</dbReference>
<dbReference type="Gene3D" id="3.40.50.1820">
    <property type="entry name" value="alpha/beta hydrolase"/>
    <property type="match status" value="1"/>
</dbReference>
<dbReference type="RefSeq" id="WP_119703898.1">
    <property type="nucleotide sequence ID" value="NZ_JBHSOI010000001.1"/>
</dbReference>
<evidence type="ECO:0000313" key="3">
    <source>
        <dbReference type="Proteomes" id="UP000265581"/>
    </source>
</evidence>
<comment type="caution">
    <text evidence="2">The sequence shown here is derived from an EMBL/GenBank/DDBJ whole genome shotgun (WGS) entry which is preliminary data.</text>
</comment>
<dbReference type="GO" id="GO:0016020">
    <property type="term" value="C:membrane"/>
    <property type="evidence" value="ECO:0007669"/>
    <property type="project" value="TreeGrafter"/>
</dbReference>
<gene>
    <name evidence="2" type="ORF">DX116_09770</name>
</gene>
<sequence>MSSFDQTILIPHLGGSSIGATFGRPYDPDLPTVVLINSYTTSSELYRSQFDDEALNEAVNLIALEPYGHGRTRSAYPQFTYWDSAIANLQVLAALGIGRAFVVGTSQGGWIAVRMALLAPEVVQGVMPLGTSMDVESQRSRDLGCWDGPAFCTPFIEEFGDPVGEDWVVPDQFVDDTFDAALGGLSEQERSRWLRVYETNYAGDAGRHRLRLCTINLRDRDGLHGRLGDVKAPVLWLHGSADQVYSVANAEAEIGLFSGAADARLEVVEGGHHFLSASKPAEVNAALRRFVSTWAAR</sequence>
<dbReference type="GO" id="GO:0046464">
    <property type="term" value="P:acylglycerol catabolic process"/>
    <property type="evidence" value="ECO:0007669"/>
    <property type="project" value="TreeGrafter"/>
</dbReference>
<proteinExistence type="predicted"/>
<name>A0A371PEF8_9ACTN</name>
<dbReference type="PANTHER" id="PTHR43798">
    <property type="entry name" value="MONOACYLGLYCEROL LIPASE"/>
    <property type="match status" value="1"/>
</dbReference>
<keyword evidence="3" id="KW-1185">Reference proteome</keyword>
<accession>A0A371PEF8</accession>
<evidence type="ECO:0000259" key="1">
    <source>
        <dbReference type="Pfam" id="PF12697"/>
    </source>
</evidence>
<dbReference type="InterPro" id="IPR050266">
    <property type="entry name" value="AB_hydrolase_sf"/>
</dbReference>
<dbReference type="PRINTS" id="PR00412">
    <property type="entry name" value="EPOXHYDRLASE"/>
</dbReference>
<dbReference type="InterPro" id="IPR029058">
    <property type="entry name" value="AB_hydrolase_fold"/>
</dbReference>
<dbReference type="AlphaFoldDB" id="A0A371PEF8"/>
<organism evidence="2 3">
    <name type="scientific">Aeromicrobium endophyticum</name>
    <dbReference type="NCBI Taxonomy" id="2292704"/>
    <lineage>
        <taxon>Bacteria</taxon>
        <taxon>Bacillati</taxon>
        <taxon>Actinomycetota</taxon>
        <taxon>Actinomycetes</taxon>
        <taxon>Propionibacteriales</taxon>
        <taxon>Nocardioidaceae</taxon>
        <taxon>Aeromicrobium</taxon>
    </lineage>
</organism>
<dbReference type="InterPro" id="IPR000073">
    <property type="entry name" value="AB_hydrolase_1"/>
</dbReference>
<dbReference type="PANTHER" id="PTHR43798:SF33">
    <property type="entry name" value="HYDROLASE, PUTATIVE (AFU_ORTHOLOGUE AFUA_2G14860)-RELATED"/>
    <property type="match status" value="1"/>
</dbReference>
<dbReference type="SUPFAM" id="SSF53474">
    <property type="entry name" value="alpha/beta-Hydrolases"/>
    <property type="match status" value="1"/>
</dbReference>
<dbReference type="OrthoDB" id="3294840at2"/>
<feature type="domain" description="AB hydrolase-1" evidence="1">
    <location>
        <begin position="33"/>
        <end position="286"/>
    </location>
</feature>
<keyword evidence="2" id="KW-0378">Hydrolase</keyword>
<reference evidence="2 3" key="1">
    <citation type="submission" date="2018-08" db="EMBL/GenBank/DDBJ databases">
        <title>Aeromicrobium sp. M2KJ-4, whole genome shotgun sequence.</title>
        <authorList>
            <person name="Tuo L."/>
        </authorList>
    </citation>
    <scope>NUCLEOTIDE SEQUENCE [LARGE SCALE GENOMIC DNA]</scope>
    <source>
        <strain evidence="2 3">M2KJ-4</strain>
    </source>
</reference>
<dbReference type="EMBL" id="QUBR01000001">
    <property type="protein sequence ID" value="REK73790.1"/>
    <property type="molecule type" value="Genomic_DNA"/>
</dbReference>